<evidence type="ECO:0000256" key="1">
    <source>
        <dbReference type="SAM" id="Phobius"/>
    </source>
</evidence>
<accession>A0ABQ4QAL9</accession>
<feature type="transmembrane region" description="Helical" evidence="1">
    <location>
        <begin position="40"/>
        <end position="58"/>
    </location>
</feature>
<evidence type="ECO:0000313" key="3">
    <source>
        <dbReference type="Proteomes" id="UP000887222"/>
    </source>
</evidence>
<dbReference type="Proteomes" id="UP000887222">
    <property type="component" value="Unassembled WGS sequence"/>
</dbReference>
<keyword evidence="3" id="KW-1185">Reference proteome</keyword>
<reference evidence="2 3" key="1">
    <citation type="journal article" date="2022" name="Int. J. Syst. Evol. Microbiol.">
        <title>Noviherbaspirillum aridicola sp. nov., isolated from an arid soil in Pakistan.</title>
        <authorList>
            <person name="Khan I.U."/>
            <person name="Saqib M."/>
            <person name="Amin A."/>
            <person name="Hussain F."/>
            <person name="Li L."/>
            <person name="Liu Y.H."/>
            <person name="Fang B.Z."/>
            <person name="Ahmed I."/>
            <person name="Li W.J."/>
        </authorList>
    </citation>
    <scope>NUCLEOTIDE SEQUENCE [LARGE SCALE GENOMIC DNA]</scope>
    <source>
        <strain evidence="2 3">NCCP-691</strain>
    </source>
</reference>
<gene>
    <name evidence="2" type="ORF">NCCP691_39460</name>
</gene>
<name>A0ABQ4QAL9_9BURK</name>
<keyword evidence="1" id="KW-0472">Membrane</keyword>
<protein>
    <submittedName>
        <fullName evidence="2">Uncharacterized protein</fullName>
    </submittedName>
</protein>
<keyword evidence="1" id="KW-0812">Transmembrane</keyword>
<organism evidence="2 3">
    <name type="scientific">Noviherbaspirillum aridicola</name>
    <dbReference type="NCBI Taxonomy" id="2849687"/>
    <lineage>
        <taxon>Bacteria</taxon>
        <taxon>Pseudomonadati</taxon>
        <taxon>Pseudomonadota</taxon>
        <taxon>Betaproteobacteria</taxon>
        <taxon>Burkholderiales</taxon>
        <taxon>Oxalobacteraceae</taxon>
        <taxon>Noviherbaspirillum</taxon>
    </lineage>
</organism>
<proteinExistence type="predicted"/>
<dbReference type="EMBL" id="BPMK01000022">
    <property type="protein sequence ID" value="GIZ53932.1"/>
    <property type="molecule type" value="Genomic_DNA"/>
</dbReference>
<keyword evidence="1" id="KW-1133">Transmembrane helix</keyword>
<evidence type="ECO:0000313" key="2">
    <source>
        <dbReference type="EMBL" id="GIZ53932.1"/>
    </source>
</evidence>
<comment type="caution">
    <text evidence="2">The sequence shown here is derived from an EMBL/GenBank/DDBJ whole genome shotgun (WGS) entry which is preliminary data.</text>
</comment>
<sequence length="179" mass="20604">MRQTFAVSMARRGMEKKAGFDLEIDDDPRQQQREWVMQRIGWAVLTGLLIAVTFGLFGRGGPLSEVKLPSQRGEFLLEYDRFLRYHSPDMMRVSFTAGAQHTRLKIDSEYASHVQFERITPAPEREINEDGAVTYVFNTQPGAGTVVTFHFSPQKYWRLKGWLAVEDTPALHFSQFVYP</sequence>